<dbReference type="InterPro" id="IPR006201">
    <property type="entry name" value="Neur_channel"/>
</dbReference>
<feature type="domain" description="Neurotransmitter-gated ion-channel ligand-binding" evidence="7">
    <location>
        <begin position="31"/>
        <end position="227"/>
    </location>
</feature>
<keyword evidence="4 5" id="KW-0472">Membrane</keyword>
<dbReference type="InterPro" id="IPR006202">
    <property type="entry name" value="Neur_chan_lig-bd"/>
</dbReference>
<dbReference type="GO" id="GO:0004888">
    <property type="term" value="F:transmembrane signaling receptor activity"/>
    <property type="evidence" value="ECO:0007669"/>
    <property type="project" value="InterPro"/>
</dbReference>
<feature type="signal peptide" evidence="6">
    <location>
        <begin position="1"/>
        <end position="17"/>
    </location>
</feature>
<dbReference type="GO" id="GO:0016020">
    <property type="term" value="C:membrane"/>
    <property type="evidence" value="ECO:0007669"/>
    <property type="project" value="UniProtKB-SubCell"/>
</dbReference>
<dbReference type="Gene3D" id="2.70.170.10">
    <property type="entry name" value="Neurotransmitter-gated ion-channel ligand-binding domain"/>
    <property type="match status" value="1"/>
</dbReference>
<evidence type="ECO:0000256" key="2">
    <source>
        <dbReference type="ARBA" id="ARBA00022692"/>
    </source>
</evidence>
<dbReference type="InterPro" id="IPR038050">
    <property type="entry name" value="Neuro_actylchol_rec"/>
</dbReference>
<evidence type="ECO:0000256" key="3">
    <source>
        <dbReference type="ARBA" id="ARBA00022989"/>
    </source>
</evidence>
<dbReference type="Gene3D" id="1.20.58.390">
    <property type="entry name" value="Neurotransmitter-gated ion-channel transmembrane domain"/>
    <property type="match status" value="1"/>
</dbReference>
<organism evidence="8 9">
    <name type="scientific">Adineta steineri</name>
    <dbReference type="NCBI Taxonomy" id="433720"/>
    <lineage>
        <taxon>Eukaryota</taxon>
        <taxon>Metazoa</taxon>
        <taxon>Spiralia</taxon>
        <taxon>Gnathifera</taxon>
        <taxon>Rotifera</taxon>
        <taxon>Eurotatoria</taxon>
        <taxon>Bdelloidea</taxon>
        <taxon>Adinetida</taxon>
        <taxon>Adinetidae</taxon>
        <taxon>Adineta</taxon>
    </lineage>
</organism>
<feature type="transmembrane region" description="Helical" evidence="5">
    <location>
        <begin position="331"/>
        <end position="351"/>
    </location>
</feature>
<dbReference type="InterPro" id="IPR036719">
    <property type="entry name" value="Neuro-gated_channel_TM_sf"/>
</dbReference>
<dbReference type="SUPFAM" id="SSF63712">
    <property type="entry name" value="Nicotinic receptor ligand binding domain-like"/>
    <property type="match status" value="1"/>
</dbReference>
<feature type="transmembrane region" description="Helical" evidence="5">
    <location>
        <begin position="299"/>
        <end position="319"/>
    </location>
</feature>
<evidence type="ECO:0000256" key="6">
    <source>
        <dbReference type="SAM" id="SignalP"/>
    </source>
</evidence>
<dbReference type="EMBL" id="CAJOAZ010000362">
    <property type="protein sequence ID" value="CAF3627722.1"/>
    <property type="molecule type" value="Genomic_DNA"/>
</dbReference>
<dbReference type="GO" id="GO:0005230">
    <property type="term" value="F:extracellular ligand-gated monoatomic ion channel activity"/>
    <property type="evidence" value="ECO:0007669"/>
    <property type="project" value="InterPro"/>
</dbReference>
<evidence type="ECO:0000259" key="7">
    <source>
        <dbReference type="Pfam" id="PF02931"/>
    </source>
</evidence>
<feature type="transmembrane region" description="Helical" evidence="5">
    <location>
        <begin position="441"/>
        <end position="461"/>
    </location>
</feature>
<keyword evidence="2 5" id="KW-0812">Transmembrane</keyword>
<accession>A0A818PMC1</accession>
<evidence type="ECO:0000313" key="9">
    <source>
        <dbReference type="Proteomes" id="UP000663844"/>
    </source>
</evidence>
<evidence type="ECO:0000256" key="5">
    <source>
        <dbReference type="SAM" id="Phobius"/>
    </source>
</evidence>
<evidence type="ECO:0000256" key="4">
    <source>
        <dbReference type="ARBA" id="ARBA00023136"/>
    </source>
</evidence>
<dbReference type="Pfam" id="PF02931">
    <property type="entry name" value="Neur_chan_LBD"/>
    <property type="match status" value="1"/>
</dbReference>
<dbReference type="PANTHER" id="PTHR18945">
    <property type="entry name" value="NEUROTRANSMITTER GATED ION CHANNEL"/>
    <property type="match status" value="1"/>
</dbReference>
<protein>
    <recommendedName>
        <fullName evidence="7">Neurotransmitter-gated ion-channel ligand-binding domain-containing protein</fullName>
    </recommendedName>
</protein>
<sequence length="467" mass="55597">MIQLNIFMMIMIISIQADIDLTGTTIDPKHELLTEVVGRYRLAARQFRDNQLILPFDIQFLIQDIIKIDSSINEYHFRAMIQLDYQFDLLHWNSNDTHNRYYDIDEIILTKTILQSLWLPDIHLFDNDTVSFDIEHESAKVHRNGLVQWIRRGLFIVTSPIDLTYYPFDRQYLRINMYNQEQKLKLQYQEHNISKINTHLPRSFNLWKILFNDIEKHSTENLTLIYQENNQTIKPILSRGWFVQTLGIKPKTLNGNLDHLNIYILIQRRRESHIYTTILPTLFFSVFIFIFYFSSIESYQRLIIGLLHILATLMFIIYLDKKISTEQLSHTPLIIRYLSLIFLIEILSLFFDHIIHSIYYGGIHFISNWLRKKENNDAQPARLSRVKLITHGLHSNGIENKGGTDLLIKQLIEREESLKFEDYQRYQWHKQARISECLCCWFFIIIIIASFIGIIFILPTFSVSKMT</sequence>
<dbReference type="SUPFAM" id="SSF90112">
    <property type="entry name" value="Neurotransmitter-gated ion-channel transmembrane pore"/>
    <property type="match status" value="1"/>
</dbReference>
<evidence type="ECO:0000256" key="1">
    <source>
        <dbReference type="ARBA" id="ARBA00004141"/>
    </source>
</evidence>
<comment type="caution">
    <text evidence="8">The sequence shown here is derived from an EMBL/GenBank/DDBJ whole genome shotgun (WGS) entry which is preliminary data.</text>
</comment>
<reference evidence="8" key="1">
    <citation type="submission" date="2021-02" db="EMBL/GenBank/DDBJ databases">
        <authorList>
            <person name="Nowell W R."/>
        </authorList>
    </citation>
    <scope>NUCLEOTIDE SEQUENCE</scope>
</reference>
<feature type="chain" id="PRO_5032784433" description="Neurotransmitter-gated ion-channel ligand-binding domain-containing protein" evidence="6">
    <location>
        <begin position="18"/>
        <end position="467"/>
    </location>
</feature>
<comment type="subcellular location">
    <subcellularLocation>
        <location evidence="1">Membrane</location>
        <topology evidence="1">Multi-pass membrane protein</topology>
    </subcellularLocation>
</comment>
<evidence type="ECO:0000313" key="8">
    <source>
        <dbReference type="EMBL" id="CAF3627722.1"/>
    </source>
</evidence>
<name>A0A818PMC1_9BILA</name>
<keyword evidence="3 5" id="KW-1133">Transmembrane helix</keyword>
<keyword evidence="6" id="KW-0732">Signal</keyword>
<dbReference type="InterPro" id="IPR036734">
    <property type="entry name" value="Neur_chan_lig-bd_sf"/>
</dbReference>
<proteinExistence type="predicted"/>
<dbReference type="Proteomes" id="UP000663844">
    <property type="component" value="Unassembled WGS sequence"/>
</dbReference>
<dbReference type="AlphaFoldDB" id="A0A818PMC1"/>
<gene>
    <name evidence="8" type="ORF">OXD698_LOCUS7776</name>
</gene>
<feature type="transmembrane region" description="Helical" evidence="5">
    <location>
        <begin position="274"/>
        <end position="293"/>
    </location>
</feature>